<dbReference type="OrthoDB" id="4456959at2759"/>
<protein>
    <recommendedName>
        <fullName evidence="4">Zn(2)-C6 fungal-type domain-containing protein</fullName>
    </recommendedName>
</protein>
<accession>A0A165R4J3</accession>
<keyword evidence="2" id="KW-0539">Nucleus</keyword>
<dbReference type="GO" id="GO:0008270">
    <property type="term" value="F:zinc ion binding"/>
    <property type="evidence" value="ECO:0007669"/>
    <property type="project" value="InterPro"/>
</dbReference>
<evidence type="ECO:0000256" key="1">
    <source>
        <dbReference type="ARBA" id="ARBA00022723"/>
    </source>
</evidence>
<dbReference type="CDD" id="cd15486">
    <property type="entry name" value="ZIP_Sip4"/>
    <property type="match status" value="1"/>
</dbReference>
<dbReference type="Proteomes" id="UP000076761">
    <property type="component" value="Unassembled WGS sequence"/>
</dbReference>
<dbReference type="SMART" id="SM00906">
    <property type="entry name" value="Fungal_trans"/>
    <property type="match status" value="1"/>
</dbReference>
<dbReference type="GO" id="GO:0000981">
    <property type="term" value="F:DNA-binding transcription factor activity, RNA polymerase II-specific"/>
    <property type="evidence" value="ECO:0007669"/>
    <property type="project" value="InterPro"/>
</dbReference>
<reference evidence="5 6" key="1">
    <citation type="journal article" date="2016" name="Mol. Biol. Evol.">
        <title>Comparative Genomics of Early-Diverging Mushroom-Forming Fungi Provides Insights into the Origins of Lignocellulose Decay Capabilities.</title>
        <authorList>
            <person name="Nagy L.G."/>
            <person name="Riley R."/>
            <person name="Tritt A."/>
            <person name="Adam C."/>
            <person name="Daum C."/>
            <person name="Floudas D."/>
            <person name="Sun H."/>
            <person name="Yadav J.S."/>
            <person name="Pangilinan J."/>
            <person name="Larsson K.H."/>
            <person name="Matsuura K."/>
            <person name="Barry K."/>
            <person name="Labutti K."/>
            <person name="Kuo R."/>
            <person name="Ohm R.A."/>
            <person name="Bhattacharya S.S."/>
            <person name="Shirouzu T."/>
            <person name="Yoshinaga Y."/>
            <person name="Martin F.M."/>
            <person name="Grigoriev I.V."/>
            <person name="Hibbett D.S."/>
        </authorList>
    </citation>
    <scope>NUCLEOTIDE SEQUENCE [LARGE SCALE GENOMIC DNA]</scope>
    <source>
        <strain evidence="5 6">HHB14362 ss-1</strain>
    </source>
</reference>
<dbReference type="CDD" id="cd12148">
    <property type="entry name" value="fungal_TF_MHR"/>
    <property type="match status" value="1"/>
</dbReference>
<dbReference type="PANTHER" id="PTHR46910">
    <property type="entry name" value="TRANSCRIPTION FACTOR PDR1"/>
    <property type="match status" value="1"/>
</dbReference>
<dbReference type="Gene3D" id="4.10.240.10">
    <property type="entry name" value="Zn(2)-C6 fungal-type DNA-binding domain"/>
    <property type="match status" value="1"/>
</dbReference>
<feature type="compositionally biased region" description="Low complexity" evidence="3">
    <location>
        <begin position="757"/>
        <end position="773"/>
    </location>
</feature>
<feature type="compositionally biased region" description="Acidic residues" evidence="3">
    <location>
        <begin position="163"/>
        <end position="172"/>
    </location>
</feature>
<dbReference type="EMBL" id="KV425586">
    <property type="protein sequence ID" value="KZT23297.1"/>
    <property type="molecule type" value="Genomic_DNA"/>
</dbReference>
<gene>
    <name evidence="5" type="ORF">NEOLEDRAFT_1180171</name>
</gene>
<feature type="domain" description="Zn(2)-C6 fungal-type" evidence="4">
    <location>
        <begin position="24"/>
        <end position="77"/>
    </location>
</feature>
<dbReference type="CDD" id="cd00067">
    <property type="entry name" value="GAL4"/>
    <property type="match status" value="1"/>
</dbReference>
<dbReference type="Pfam" id="PF04082">
    <property type="entry name" value="Fungal_trans"/>
    <property type="match status" value="1"/>
</dbReference>
<dbReference type="PANTHER" id="PTHR46910:SF38">
    <property type="entry name" value="ZN(2)-C6 FUNGAL-TYPE DOMAIN-CONTAINING PROTEIN"/>
    <property type="match status" value="1"/>
</dbReference>
<sequence>MSSPDEDGHDESGQHSKKRRVQRACDICRRKKIRCKVNVYGTPLTGGNGGRCYLGDGAQMPGNRCTNCTTYGLECTYVEAAKVKRGPPRGYVESLENRLEKMEKLLGKIAPEADLKELGVQFDHESWYQDRGLGESSRSVFKAKSSPASLTPPRALSRADPVDAPEELDPSDDEYLHTTLTENLRKLTVDPNHHRFFGKSSGIMFIQTAIDLKNEYAGDEKPRIIDESYLGSKRPEFWSANPVSVSSLSAHNPGYVPSSNNHCSHPSDTRLQWEEHRHGETIPDFEFPPSDLIDSLLSLYFLNINNLYPLLHEPSFRKKVADGLYLRDSGFGGVLLAVCACASRWSDDPRVLMEGTRSQHSAGWQWFNQVQMVRKSLLAPPCLYDLQLYTLSVIFLQGSSAPQGSWTMVGIGLRLAQDVGAHRRKVYNPNLTPEDELWKRAFWILVTLDRIFSSALGRPCAIQEEDFDLDLPAECDDEYWLNPDPEKAFKQPPDKPSKLAYFNSYLKLNQILACALRTIYSINKSKVLLGFVGQQWEQHIVAELDSALNKWIDSVPEHLRWDPNREDETFFQQSAMLHCNYYHLQILVHRPFIPLPRKPSPLSFPSLAICTNAARSLSHVVDILRKRSKQPLPGLLMPVFSAGLVLLLNIWGGKRSGLSTDPAKEMAEVHKCMHVLKACEPRWHSAGRLWDILCDLASVGDLPLPQPSPAPSKRERDSDEPIGQSESRSPSYSGDVSHPANGQRHIAGTRRVSKDQTPTSPISGAASASSPSTQIYHPQNQIMSNSVFTLPIHSDELGRLPLHPNFSPQTQPISPVQQQPSSSTDLWYGNDNVMRRPSGSVAPIGPPMDTMSSMLQIDPMMFESPMPSYNPYVQDNSSQQQYASMRYGDMVQQQQQPQMFVNEEDTINMWSNAPTGFEMDDWGTYITNVCGLTNTGHYPNPGAPPRSGDS</sequence>
<feature type="region of interest" description="Disordered" evidence="3">
    <location>
        <begin position="139"/>
        <end position="172"/>
    </location>
</feature>
<name>A0A165R4J3_9AGAM</name>
<dbReference type="InParanoid" id="A0A165R4J3"/>
<dbReference type="AlphaFoldDB" id="A0A165R4J3"/>
<dbReference type="InterPro" id="IPR001138">
    <property type="entry name" value="Zn2Cys6_DnaBD"/>
</dbReference>
<evidence type="ECO:0000259" key="4">
    <source>
        <dbReference type="PROSITE" id="PS50048"/>
    </source>
</evidence>
<dbReference type="FunCoup" id="A0A165R4J3">
    <property type="interactions" value="15"/>
</dbReference>
<evidence type="ECO:0000256" key="2">
    <source>
        <dbReference type="ARBA" id="ARBA00023242"/>
    </source>
</evidence>
<feature type="region of interest" description="Disordered" evidence="3">
    <location>
        <begin position="703"/>
        <end position="773"/>
    </location>
</feature>
<feature type="compositionally biased region" description="Polar residues" evidence="3">
    <location>
        <begin position="724"/>
        <end position="734"/>
    </location>
</feature>
<organism evidence="5 6">
    <name type="scientific">Neolentinus lepideus HHB14362 ss-1</name>
    <dbReference type="NCBI Taxonomy" id="1314782"/>
    <lineage>
        <taxon>Eukaryota</taxon>
        <taxon>Fungi</taxon>
        <taxon>Dikarya</taxon>
        <taxon>Basidiomycota</taxon>
        <taxon>Agaricomycotina</taxon>
        <taxon>Agaricomycetes</taxon>
        <taxon>Gloeophyllales</taxon>
        <taxon>Gloeophyllaceae</taxon>
        <taxon>Neolentinus</taxon>
    </lineage>
</organism>
<dbReference type="STRING" id="1314782.A0A165R4J3"/>
<dbReference type="GO" id="GO:0003677">
    <property type="term" value="F:DNA binding"/>
    <property type="evidence" value="ECO:0007669"/>
    <property type="project" value="InterPro"/>
</dbReference>
<evidence type="ECO:0000256" key="3">
    <source>
        <dbReference type="SAM" id="MobiDB-lite"/>
    </source>
</evidence>
<dbReference type="PROSITE" id="PS50048">
    <property type="entry name" value="ZN2_CY6_FUNGAL_2"/>
    <property type="match status" value="1"/>
</dbReference>
<dbReference type="InterPro" id="IPR036864">
    <property type="entry name" value="Zn2-C6_fun-type_DNA-bd_sf"/>
</dbReference>
<dbReference type="InterPro" id="IPR007219">
    <property type="entry name" value="XnlR_reg_dom"/>
</dbReference>
<keyword evidence="6" id="KW-1185">Reference proteome</keyword>
<keyword evidence="1" id="KW-0479">Metal-binding</keyword>
<evidence type="ECO:0000313" key="5">
    <source>
        <dbReference type="EMBL" id="KZT23297.1"/>
    </source>
</evidence>
<proteinExistence type="predicted"/>
<dbReference type="GO" id="GO:0006351">
    <property type="term" value="P:DNA-templated transcription"/>
    <property type="evidence" value="ECO:0007669"/>
    <property type="project" value="InterPro"/>
</dbReference>
<dbReference type="InterPro" id="IPR050987">
    <property type="entry name" value="AtrR-like"/>
</dbReference>
<evidence type="ECO:0000313" key="6">
    <source>
        <dbReference type="Proteomes" id="UP000076761"/>
    </source>
</evidence>
<dbReference type="SUPFAM" id="SSF57701">
    <property type="entry name" value="Zn2/Cys6 DNA-binding domain"/>
    <property type="match status" value="1"/>
</dbReference>
<dbReference type="SMART" id="SM00066">
    <property type="entry name" value="GAL4"/>
    <property type="match status" value="1"/>
</dbReference>